<sequence>MGIDFDSDLGKLQRLMAESTAGITRRNAILNEMNIQAGDTIVDVGCGAGHLLPHLAKAVGINGTVYGLDPSNSQIDQAQKSGSEFVNIRYIKKNADESQLKTNSCHFVTSTQALEYVPDLEPALDEITRILRPGGAFVNVSILWDHFKFHGADEKLNGRVHEAFRAHCSHQMLPMELPGKLERRGFKNIKDKSLAFVITKRNYNSPARYSEAVMANFALSQGVSAEEVSDWKSQLEKAEQQGRFGFVSFPVLTSAHLS</sequence>
<gene>
    <name evidence="5" type="ORF">Red2C11_53</name>
</gene>
<dbReference type="AlphaFoldDB" id="Q5UEY4"/>
<evidence type="ECO:0000256" key="1">
    <source>
        <dbReference type="ARBA" id="ARBA00008361"/>
    </source>
</evidence>
<protein>
    <submittedName>
        <fullName evidence="5">Predicted methylase involved in ubiquinone/menaquinone biosynthesis</fullName>
    </submittedName>
</protein>
<dbReference type="CDD" id="cd02440">
    <property type="entry name" value="AdoMet_MTases"/>
    <property type="match status" value="1"/>
</dbReference>
<reference evidence="5" key="1">
    <citation type="submission" date="2004-09" db="EMBL/GenBank/DDBJ databases">
        <title>SAR116.</title>
        <authorList>
            <person name="Sabehi G."/>
            <person name="Beja O."/>
        </authorList>
    </citation>
    <scope>NUCLEOTIDE SEQUENCE</scope>
</reference>
<proteinExistence type="inferred from homology"/>
<dbReference type="GO" id="GO:0032259">
    <property type="term" value="P:methylation"/>
    <property type="evidence" value="ECO:0007669"/>
    <property type="project" value="UniProtKB-KW"/>
</dbReference>
<evidence type="ECO:0000259" key="4">
    <source>
        <dbReference type="Pfam" id="PF08241"/>
    </source>
</evidence>
<comment type="similarity">
    <text evidence="1">Belongs to the methyltransferase superfamily.</text>
</comment>
<dbReference type="Gene3D" id="3.40.50.150">
    <property type="entry name" value="Vaccinia Virus protein VP39"/>
    <property type="match status" value="1"/>
</dbReference>
<dbReference type="PANTHER" id="PTHR44942:SF4">
    <property type="entry name" value="METHYLTRANSFERASE TYPE 11 DOMAIN-CONTAINING PROTEIN"/>
    <property type="match status" value="1"/>
</dbReference>
<dbReference type="SUPFAM" id="SSF53335">
    <property type="entry name" value="S-adenosyl-L-methionine-dependent methyltransferases"/>
    <property type="match status" value="1"/>
</dbReference>
<dbReference type="InterPro" id="IPR051052">
    <property type="entry name" value="Diverse_substrate_MTase"/>
</dbReference>
<evidence type="ECO:0000256" key="2">
    <source>
        <dbReference type="ARBA" id="ARBA00022603"/>
    </source>
</evidence>
<accession>Q5UEY4</accession>
<name>Q5UEY4_9PROT</name>
<dbReference type="EMBL" id="AY744399">
    <property type="protein sequence ID" value="AAV31637.1"/>
    <property type="molecule type" value="Genomic_DNA"/>
</dbReference>
<dbReference type="InterPro" id="IPR013216">
    <property type="entry name" value="Methyltransf_11"/>
</dbReference>
<feature type="domain" description="Methyltransferase type 11" evidence="4">
    <location>
        <begin position="42"/>
        <end position="138"/>
    </location>
</feature>
<evidence type="ECO:0000313" key="5">
    <source>
        <dbReference type="EMBL" id="AAV31637.1"/>
    </source>
</evidence>
<dbReference type="GO" id="GO:0008757">
    <property type="term" value="F:S-adenosylmethionine-dependent methyltransferase activity"/>
    <property type="evidence" value="ECO:0007669"/>
    <property type="project" value="InterPro"/>
</dbReference>
<dbReference type="InterPro" id="IPR029063">
    <property type="entry name" value="SAM-dependent_MTases_sf"/>
</dbReference>
<keyword evidence="2 5" id="KW-0489">Methyltransferase</keyword>
<keyword evidence="3" id="KW-0808">Transferase</keyword>
<dbReference type="PANTHER" id="PTHR44942">
    <property type="entry name" value="METHYLTRANSF_11 DOMAIN-CONTAINING PROTEIN"/>
    <property type="match status" value="1"/>
</dbReference>
<keyword evidence="5" id="KW-0830">Ubiquinone</keyword>
<evidence type="ECO:0000256" key="3">
    <source>
        <dbReference type="ARBA" id="ARBA00022679"/>
    </source>
</evidence>
<organism evidence="5">
    <name type="scientific">uncultured alpha proteobacterium EBAC2C11</name>
    <dbReference type="NCBI Taxonomy" id="295349"/>
    <lineage>
        <taxon>Bacteria</taxon>
        <taxon>Pseudomonadati</taxon>
        <taxon>Pseudomonadota</taxon>
        <taxon>Alphaproteobacteria</taxon>
        <taxon>Candidatus Puniceispirillales</taxon>
        <taxon>environmental samples</taxon>
    </lineage>
</organism>
<dbReference type="Pfam" id="PF08241">
    <property type="entry name" value="Methyltransf_11"/>
    <property type="match status" value="1"/>
</dbReference>